<dbReference type="AlphaFoldDB" id="A0A1F5SLP4"/>
<dbReference type="Proteomes" id="UP000178367">
    <property type="component" value="Unassembled WGS sequence"/>
</dbReference>
<evidence type="ECO:0000313" key="1">
    <source>
        <dbReference type="EMBL" id="OGF27600.1"/>
    </source>
</evidence>
<name>A0A1F5SLP4_9BACT</name>
<organism evidence="1 2">
    <name type="scientific">Candidatus Falkowbacteria bacterium RIFOXYA2_FULL_47_19</name>
    <dbReference type="NCBI Taxonomy" id="1797994"/>
    <lineage>
        <taxon>Bacteria</taxon>
        <taxon>Candidatus Falkowiibacteriota</taxon>
    </lineage>
</organism>
<comment type="caution">
    <text evidence="1">The sequence shown here is derived from an EMBL/GenBank/DDBJ whole genome shotgun (WGS) entry which is preliminary data.</text>
</comment>
<proteinExistence type="predicted"/>
<reference evidence="1 2" key="1">
    <citation type="journal article" date="2016" name="Nat. Commun.">
        <title>Thousands of microbial genomes shed light on interconnected biogeochemical processes in an aquifer system.</title>
        <authorList>
            <person name="Anantharaman K."/>
            <person name="Brown C.T."/>
            <person name="Hug L.A."/>
            <person name="Sharon I."/>
            <person name="Castelle C.J."/>
            <person name="Probst A.J."/>
            <person name="Thomas B.C."/>
            <person name="Singh A."/>
            <person name="Wilkins M.J."/>
            <person name="Karaoz U."/>
            <person name="Brodie E.L."/>
            <person name="Williams K.H."/>
            <person name="Hubbard S.S."/>
            <person name="Banfield J.F."/>
        </authorList>
    </citation>
    <scope>NUCLEOTIDE SEQUENCE [LARGE SCALE GENOMIC DNA]</scope>
</reference>
<dbReference type="EMBL" id="MFGB01000007">
    <property type="protein sequence ID" value="OGF27600.1"/>
    <property type="molecule type" value="Genomic_DNA"/>
</dbReference>
<evidence type="ECO:0000313" key="2">
    <source>
        <dbReference type="Proteomes" id="UP000178367"/>
    </source>
</evidence>
<sequence>MWRQEYLIWKKILDVHFRDVAGNFIFPRQKYFYGVKPSIAESQKNTSGPRDLFGAIWWDCPYGIRLNFLWQTIACLGFTVKDEKTLRIEQLQGVLGKREYLKGLRWERMLIRLLIKVAPGLGYEKIYVQPGKNNRWVGNDLKTFKLRYDVSAKREGFKYDPENGDYVLKLT</sequence>
<gene>
    <name evidence="1" type="ORF">A2227_02020</name>
</gene>
<protein>
    <submittedName>
        <fullName evidence="1">Uncharacterized protein</fullName>
    </submittedName>
</protein>
<accession>A0A1F5SLP4</accession>